<evidence type="ECO:0000313" key="1">
    <source>
        <dbReference type="EMBL" id="MCB2408476.1"/>
    </source>
</evidence>
<sequence>MQIYSHWARTTLKIGENEYGPFLLTAYTGSDESLAAAQAEGQLILQRRHAKLLAAEPLGGEYPVGSAPLREQVEQRIHNSSGELIAAITRNRYGSLVLNAPRVMFLDVDDDDLRQPPPREPFSLAQFFRNLFSTAPAPPPLPPLVPHEQLQLRLAAWLQLHPEWNFRVYRTRLGFRLLVTHQLLAPNSAEAQQIFAAMRTDAIYVRLCQNQDCYRARLSPKPWRIGWRRPKHPFPFDTPEQMREQQQWQQEYTSRSQAFSVCDWVGEYGSGHTTPEARQLIELHDAACLGGQKLA</sequence>
<accession>A0ABS8ARR7</accession>
<comment type="caution">
    <text evidence="1">The sequence shown here is derived from an EMBL/GenBank/DDBJ whole genome shotgun (WGS) entry which is preliminary data.</text>
</comment>
<keyword evidence="2" id="KW-1185">Reference proteome</keyword>
<proteinExistence type="predicted"/>
<evidence type="ECO:0008006" key="3">
    <source>
        <dbReference type="Google" id="ProtNLM"/>
    </source>
</evidence>
<protein>
    <recommendedName>
        <fullName evidence="3">DUF4288 domain-containing protein</fullName>
    </recommendedName>
</protein>
<dbReference type="Proteomes" id="UP001165296">
    <property type="component" value="Unassembled WGS sequence"/>
</dbReference>
<organism evidence="1 2">
    <name type="scientific">Hymenobacter lucidus</name>
    <dbReference type="NCBI Taxonomy" id="2880930"/>
    <lineage>
        <taxon>Bacteria</taxon>
        <taxon>Pseudomonadati</taxon>
        <taxon>Bacteroidota</taxon>
        <taxon>Cytophagia</taxon>
        <taxon>Cytophagales</taxon>
        <taxon>Hymenobacteraceae</taxon>
        <taxon>Hymenobacter</taxon>
    </lineage>
</organism>
<dbReference type="RefSeq" id="WP_226175574.1">
    <property type="nucleotide sequence ID" value="NZ_JAJADR010000002.1"/>
</dbReference>
<evidence type="ECO:0000313" key="2">
    <source>
        <dbReference type="Proteomes" id="UP001165296"/>
    </source>
</evidence>
<gene>
    <name evidence="1" type="ORF">LGH74_10855</name>
</gene>
<reference evidence="1" key="1">
    <citation type="submission" date="2021-10" db="EMBL/GenBank/DDBJ databases">
        <authorList>
            <person name="Dean J.D."/>
            <person name="Kim M.K."/>
            <person name="Newey C.N."/>
            <person name="Stoker T.S."/>
            <person name="Thompson D.W."/>
            <person name="Grose J.H."/>
        </authorList>
    </citation>
    <scope>NUCLEOTIDE SEQUENCE</scope>
    <source>
        <strain evidence="1">BT178</strain>
    </source>
</reference>
<name>A0ABS8ARR7_9BACT</name>
<dbReference type="EMBL" id="JAJADR010000002">
    <property type="protein sequence ID" value="MCB2408476.1"/>
    <property type="molecule type" value="Genomic_DNA"/>
</dbReference>